<evidence type="ECO:0000256" key="8">
    <source>
        <dbReference type="SAM" id="MobiDB-lite"/>
    </source>
</evidence>
<dbReference type="InterPro" id="IPR003593">
    <property type="entry name" value="AAA+_ATPase"/>
</dbReference>
<keyword evidence="6 7" id="KW-0539">Nucleus</keyword>
<feature type="region of interest" description="Disordered" evidence="8">
    <location>
        <begin position="1"/>
        <end position="29"/>
    </location>
</feature>
<evidence type="ECO:0000256" key="7">
    <source>
        <dbReference type="RuleBase" id="RU365058"/>
    </source>
</evidence>
<dbReference type="GO" id="GO:0033314">
    <property type="term" value="P:mitotic DNA replication checkpoint signaling"/>
    <property type="evidence" value="ECO:0007669"/>
    <property type="project" value="TreeGrafter"/>
</dbReference>
<keyword evidence="5 7" id="KW-0238">DNA-binding</keyword>
<sequence>MSPTNRSPRKAKVKALNELNTPKKKQNISKISTPLAVKFDKLSIKSPSTRKGCAISPSNGSDKENYQNERIVNVKKKQQKVNGRKRLPLEELNKDEILFAPRSNVDGDISVIPQKQPLSTFSSEQNHEKMDSEDESCYSKPEISLTLRKNLRASEKPVAVEEKTESWTIESKSPLKLILRRSSSRSKTPEIKKLLPLKIFGLEKEYDSGDEMLKKNYQGLEEEYDSGEEKFSNNLHGLEEEYDSGDDDLKGICCYGIEQEYEESDDSDESSFLFGNRIAAPLKTNTVETFKEEPDTAEINLLIKAVSTLELDVMQEDALADAEMKHKHERNPLMKIYPLFHTSALPDVLLKRENQCKEIEKFIKQAVASNSSVHNRTIYISGVPGTGKTACVTKVIQKVQSQKKPIIKFSYVYVNGLEMIKPEHVFVEIYKVLYPSSSSSSTRSISSKTAREKLSKLFTFDDSKRLPILLVIDELDMLCTKSQDVIYDIFDWASTSEARISVIAIANTLDLPERVLKQRVSSRMGYNRLIFEPYTFDEISHILEYRIKKSGVSFNKGAFGFISRKVASVSGDLRKALEFIRRSIEIAVNKDSKTLELEHATAAVKEGLQSLPILFTKSLSLHQEFLLRAIIQEIRATSLEELDFFLLYECYRRNCLALVKEPMEMCAATALLSSLQTIGYIIVKSNGLISRRISLKISADEIEFLLKQMKITEEM</sequence>
<dbReference type="InterPro" id="IPR050311">
    <property type="entry name" value="ORC1/CDC6"/>
</dbReference>
<dbReference type="InterPro" id="IPR054425">
    <property type="entry name" value="Cdc6_ORC1-like_ATPase_lid"/>
</dbReference>
<evidence type="ECO:0000256" key="2">
    <source>
        <dbReference type="ARBA" id="ARBA00008398"/>
    </source>
</evidence>
<dbReference type="InterPro" id="IPR003959">
    <property type="entry name" value="ATPase_AAA_core"/>
</dbReference>
<evidence type="ECO:0000256" key="5">
    <source>
        <dbReference type="ARBA" id="ARBA00023125"/>
    </source>
</evidence>
<dbReference type="GO" id="GO:0005524">
    <property type="term" value="F:ATP binding"/>
    <property type="evidence" value="ECO:0007669"/>
    <property type="project" value="UniProtKB-KW"/>
</dbReference>
<keyword evidence="4" id="KW-0479">Metal-binding</keyword>
<feature type="region of interest" description="Disordered" evidence="8">
    <location>
        <begin position="118"/>
        <end position="139"/>
    </location>
</feature>
<dbReference type="WBParaSite" id="PSU_v2.g8004.t1">
    <property type="protein sequence ID" value="PSU_v2.g8004.t1"/>
    <property type="gene ID" value="PSU_v2.g8004"/>
</dbReference>
<proteinExistence type="inferred from homology"/>
<keyword evidence="7" id="KW-0547">Nucleotide-binding</keyword>
<dbReference type="Pfam" id="PF22606">
    <property type="entry name" value="Cdc6-ORC-like_ATPase_lid"/>
    <property type="match status" value="1"/>
</dbReference>
<feature type="domain" description="AAA+ ATPase" evidence="9">
    <location>
        <begin position="374"/>
        <end position="535"/>
    </location>
</feature>
<evidence type="ECO:0000313" key="10">
    <source>
        <dbReference type="Proteomes" id="UP000887577"/>
    </source>
</evidence>
<keyword evidence="3 7" id="KW-0235">DNA replication</keyword>
<accession>A0A914Z6P3</accession>
<dbReference type="SUPFAM" id="SSF52540">
    <property type="entry name" value="P-loop containing nucleoside triphosphate hydrolases"/>
    <property type="match status" value="1"/>
</dbReference>
<dbReference type="InterPro" id="IPR027417">
    <property type="entry name" value="P-loop_NTPase"/>
</dbReference>
<dbReference type="GO" id="GO:0003688">
    <property type="term" value="F:DNA replication origin binding"/>
    <property type="evidence" value="ECO:0007669"/>
    <property type="project" value="TreeGrafter"/>
</dbReference>
<dbReference type="GO" id="GO:0016887">
    <property type="term" value="F:ATP hydrolysis activity"/>
    <property type="evidence" value="ECO:0007669"/>
    <property type="project" value="InterPro"/>
</dbReference>
<dbReference type="AlphaFoldDB" id="A0A914Z6P3"/>
<dbReference type="Gene3D" id="3.40.50.300">
    <property type="entry name" value="P-loop containing nucleotide triphosphate hydrolases"/>
    <property type="match status" value="1"/>
</dbReference>
<name>A0A914Z6P3_9BILA</name>
<dbReference type="GO" id="GO:0006270">
    <property type="term" value="P:DNA replication initiation"/>
    <property type="evidence" value="ECO:0007669"/>
    <property type="project" value="TreeGrafter"/>
</dbReference>
<organism evidence="10 11">
    <name type="scientific">Panagrolaimus superbus</name>
    <dbReference type="NCBI Taxonomy" id="310955"/>
    <lineage>
        <taxon>Eukaryota</taxon>
        <taxon>Metazoa</taxon>
        <taxon>Ecdysozoa</taxon>
        <taxon>Nematoda</taxon>
        <taxon>Chromadorea</taxon>
        <taxon>Rhabditida</taxon>
        <taxon>Tylenchina</taxon>
        <taxon>Panagrolaimomorpha</taxon>
        <taxon>Panagrolaimoidea</taxon>
        <taxon>Panagrolaimidae</taxon>
        <taxon>Panagrolaimus</taxon>
    </lineage>
</organism>
<dbReference type="PANTHER" id="PTHR10763:SF23">
    <property type="entry name" value="ORIGIN RECOGNITION COMPLEX SUBUNIT 1"/>
    <property type="match status" value="1"/>
</dbReference>
<evidence type="ECO:0000256" key="4">
    <source>
        <dbReference type="ARBA" id="ARBA00022723"/>
    </source>
</evidence>
<comment type="similarity">
    <text evidence="2 7">Belongs to the ORC1 family.</text>
</comment>
<feature type="region of interest" description="Disordered" evidence="8">
    <location>
        <begin position="47"/>
        <end position="68"/>
    </location>
</feature>
<evidence type="ECO:0000256" key="3">
    <source>
        <dbReference type="ARBA" id="ARBA00022705"/>
    </source>
</evidence>
<dbReference type="GO" id="GO:0005664">
    <property type="term" value="C:nuclear origin of replication recognition complex"/>
    <property type="evidence" value="ECO:0007669"/>
    <property type="project" value="TreeGrafter"/>
</dbReference>
<keyword evidence="10" id="KW-1185">Reference proteome</keyword>
<evidence type="ECO:0000313" key="11">
    <source>
        <dbReference type="WBParaSite" id="PSU_v2.g8004.t1"/>
    </source>
</evidence>
<dbReference type="Gene3D" id="1.10.10.10">
    <property type="entry name" value="Winged helix-like DNA-binding domain superfamily/Winged helix DNA-binding domain"/>
    <property type="match status" value="1"/>
</dbReference>
<comment type="subunit">
    <text evidence="7">ORC is composed of six subunits.</text>
</comment>
<dbReference type="Proteomes" id="UP000887577">
    <property type="component" value="Unplaced"/>
</dbReference>
<evidence type="ECO:0000259" key="9">
    <source>
        <dbReference type="SMART" id="SM00382"/>
    </source>
</evidence>
<dbReference type="SMART" id="SM00382">
    <property type="entry name" value="AAA"/>
    <property type="match status" value="1"/>
</dbReference>
<comment type="function">
    <text evidence="7">Component of the origin recognition complex (ORC) that binds origins of replication. DNA-binding is ATP-dependent, however specific DNA sequences that define origins of replication have not been identified so far. ORC is required to assemble the pre-replication complex necessary to initiate DNA replication.</text>
</comment>
<protein>
    <recommendedName>
        <fullName evidence="7">Origin recognition complex subunit 1</fullName>
    </recommendedName>
</protein>
<dbReference type="GO" id="GO:0046872">
    <property type="term" value="F:metal ion binding"/>
    <property type="evidence" value="ECO:0007669"/>
    <property type="project" value="UniProtKB-KW"/>
</dbReference>
<dbReference type="Pfam" id="PF09079">
    <property type="entry name" value="WHD_Cdc6"/>
    <property type="match status" value="1"/>
</dbReference>
<dbReference type="PANTHER" id="PTHR10763">
    <property type="entry name" value="CELL DIVISION CONTROL PROTEIN 6-RELATED"/>
    <property type="match status" value="1"/>
</dbReference>
<reference evidence="11" key="1">
    <citation type="submission" date="2022-11" db="UniProtKB">
        <authorList>
            <consortium name="WormBaseParasite"/>
        </authorList>
    </citation>
    <scope>IDENTIFICATION</scope>
</reference>
<dbReference type="Gene3D" id="1.10.8.60">
    <property type="match status" value="1"/>
</dbReference>
<evidence type="ECO:0000256" key="1">
    <source>
        <dbReference type="ARBA" id="ARBA00004123"/>
    </source>
</evidence>
<dbReference type="InterPro" id="IPR036388">
    <property type="entry name" value="WH-like_DNA-bd_sf"/>
</dbReference>
<dbReference type="InterPro" id="IPR015163">
    <property type="entry name" value="Cdc6_C"/>
</dbReference>
<comment type="subcellular location">
    <subcellularLocation>
        <location evidence="1 7">Nucleus</location>
    </subcellularLocation>
</comment>
<dbReference type="Pfam" id="PF00004">
    <property type="entry name" value="AAA"/>
    <property type="match status" value="1"/>
</dbReference>
<keyword evidence="7" id="KW-0067">ATP-binding</keyword>
<evidence type="ECO:0000256" key="6">
    <source>
        <dbReference type="ARBA" id="ARBA00023242"/>
    </source>
</evidence>